<evidence type="ECO:0000256" key="7">
    <source>
        <dbReference type="ARBA" id="ARBA00023303"/>
    </source>
</evidence>
<comment type="caution">
    <text evidence="11">The sequence shown here is derived from an EMBL/GenBank/DDBJ whole genome shotgun (WGS) entry which is preliminary data.</text>
</comment>
<feature type="compositionally biased region" description="Basic residues" evidence="8">
    <location>
        <begin position="151"/>
        <end position="160"/>
    </location>
</feature>
<comment type="subcellular location">
    <subcellularLocation>
        <location evidence="1">Membrane</location>
        <topology evidence="1">Multi-pass membrane protein</topology>
    </subcellularLocation>
</comment>
<dbReference type="Pfam" id="PF07885">
    <property type="entry name" value="Ion_trans_2"/>
    <property type="match status" value="1"/>
</dbReference>
<feature type="domain" description="Potassium channel" evidence="10">
    <location>
        <begin position="396"/>
        <end position="451"/>
    </location>
</feature>
<dbReference type="PANTHER" id="PTHR11003">
    <property type="entry name" value="POTASSIUM CHANNEL, SUBFAMILY K"/>
    <property type="match status" value="1"/>
</dbReference>
<proteinExistence type="predicted"/>
<organism evidence="11 12">
    <name type="scientific">Henosepilachna vigintioctopunctata</name>
    <dbReference type="NCBI Taxonomy" id="420089"/>
    <lineage>
        <taxon>Eukaryota</taxon>
        <taxon>Metazoa</taxon>
        <taxon>Ecdysozoa</taxon>
        <taxon>Arthropoda</taxon>
        <taxon>Hexapoda</taxon>
        <taxon>Insecta</taxon>
        <taxon>Pterygota</taxon>
        <taxon>Neoptera</taxon>
        <taxon>Endopterygota</taxon>
        <taxon>Coleoptera</taxon>
        <taxon>Polyphaga</taxon>
        <taxon>Cucujiformia</taxon>
        <taxon>Coccinelloidea</taxon>
        <taxon>Coccinellidae</taxon>
        <taxon>Epilachninae</taxon>
        <taxon>Epilachnini</taxon>
        <taxon>Henosepilachna</taxon>
    </lineage>
</organism>
<evidence type="ECO:0000256" key="1">
    <source>
        <dbReference type="ARBA" id="ARBA00004141"/>
    </source>
</evidence>
<keyword evidence="7" id="KW-0407">Ion channel</keyword>
<dbReference type="Proteomes" id="UP001431783">
    <property type="component" value="Unassembled WGS sequence"/>
</dbReference>
<feature type="region of interest" description="Disordered" evidence="8">
    <location>
        <begin position="144"/>
        <end position="165"/>
    </location>
</feature>
<protein>
    <recommendedName>
        <fullName evidence="10">Potassium channel domain-containing protein</fullName>
    </recommendedName>
</protein>
<evidence type="ECO:0000256" key="2">
    <source>
        <dbReference type="ARBA" id="ARBA00022448"/>
    </source>
</evidence>
<sequence length="475" mass="54712">MESLETSPAETTQKDVDISRIEAMVTPEQVFSANVARKRRSFTKKQSANFHRTREQTPARDLMVDNDINEDIHRETTVIRPTTPERPRRKTKSVERNSASKNVSVERESSIPKNFFGDLKSKTENFAELAQNEFNSILNKTKKGISSAASRGRKLQRRTKKDTGRSLSAPYQFTEEEIMESFRRNNLINGIERSSSFKRLSNTSSTRSVTPEADIRKPRAFRPEVQELFRQRRRLRSRSKSNISNKIIEILDPETKNVIHTKTLLKGHVGLKELLIVLKTFKIGEIREEYKTFKVEMQQEILRIKNMRNSCFNELFIVILFCSIGGFLFKFTEGSFENFYKCGVKRVKRDFIDLLWIKSHNLREEDWKSLARNRLRIFEEELHAAHEAGMTSYSGQRSWSFLNGIVYSITVISTIGYGHIYPTTLTGRALTIVYSLIGIPLFLLALTDLANCSLGASNFYGRLYEDFTIQGAVGE</sequence>
<evidence type="ECO:0000313" key="12">
    <source>
        <dbReference type="Proteomes" id="UP001431783"/>
    </source>
</evidence>
<dbReference type="InterPro" id="IPR013099">
    <property type="entry name" value="K_chnl_dom"/>
</dbReference>
<dbReference type="AlphaFoldDB" id="A0AAW1ULR7"/>
<gene>
    <name evidence="11" type="ORF">WA026_017258</name>
</gene>
<evidence type="ECO:0000256" key="8">
    <source>
        <dbReference type="SAM" id="MobiDB-lite"/>
    </source>
</evidence>
<feature type="transmembrane region" description="Helical" evidence="9">
    <location>
        <begin position="432"/>
        <end position="454"/>
    </location>
</feature>
<dbReference type="InterPro" id="IPR003280">
    <property type="entry name" value="2pore_dom_K_chnl"/>
</dbReference>
<evidence type="ECO:0000256" key="4">
    <source>
        <dbReference type="ARBA" id="ARBA00022989"/>
    </source>
</evidence>
<feature type="region of interest" description="Disordered" evidence="8">
    <location>
        <begin position="79"/>
        <end position="108"/>
    </location>
</feature>
<dbReference type="GO" id="GO:0030322">
    <property type="term" value="P:stabilization of membrane potential"/>
    <property type="evidence" value="ECO:0007669"/>
    <property type="project" value="TreeGrafter"/>
</dbReference>
<evidence type="ECO:0000256" key="5">
    <source>
        <dbReference type="ARBA" id="ARBA00023065"/>
    </source>
</evidence>
<keyword evidence="5" id="KW-0406">Ion transport</keyword>
<dbReference type="SUPFAM" id="SSF81324">
    <property type="entry name" value="Voltage-gated potassium channels"/>
    <property type="match status" value="1"/>
</dbReference>
<keyword evidence="12" id="KW-1185">Reference proteome</keyword>
<dbReference type="GO" id="GO:0022841">
    <property type="term" value="F:potassium ion leak channel activity"/>
    <property type="evidence" value="ECO:0007669"/>
    <property type="project" value="TreeGrafter"/>
</dbReference>
<dbReference type="Gene3D" id="1.10.287.70">
    <property type="match status" value="1"/>
</dbReference>
<evidence type="ECO:0000313" key="11">
    <source>
        <dbReference type="EMBL" id="KAK9881736.1"/>
    </source>
</evidence>
<evidence type="ECO:0000256" key="3">
    <source>
        <dbReference type="ARBA" id="ARBA00022692"/>
    </source>
</evidence>
<keyword evidence="6 9" id="KW-0472">Membrane</keyword>
<name>A0AAW1ULR7_9CUCU</name>
<evidence type="ECO:0000256" key="9">
    <source>
        <dbReference type="SAM" id="Phobius"/>
    </source>
</evidence>
<reference evidence="11 12" key="1">
    <citation type="submission" date="2023-03" db="EMBL/GenBank/DDBJ databases">
        <title>Genome insight into feeding habits of ladybird beetles.</title>
        <authorList>
            <person name="Li H.-S."/>
            <person name="Huang Y.-H."/>
            <person name="Pang H."/>
        </authorList>
    </citation>
    <scope>NUCLEOTIDE SEQUENCE [LARGE SCALE GENOMIC DNA]</scope>
    <source>
        <strain evidence="11">SYSU_2023b</strain>
        <tissue evidence="11">Whole body</tissue>
    </source>
</reference>
<dbReference type="PANTHER" id="PTHR11003:SF335">
    <property type="entry name" value="POTASSIUM CHANNEL DOMAIN-CONTAINING PROTEIN"/>
    <property type="match status" value="1"/>
</dbReference>
<dbReference type="GO" id="GO:0005886">
    <property type="term" value="C:plasma membrane"/>
    <property type="evidence" value="ECO:0007669"/>
    <property type="project" value="TreeGrafter"/>
</dbReference>
<feature type="transmembrane region" description="Helical" evidence="9">
    <location>
        <begin position="312"/>
        <end position="331"/>
    </location>
</feature>
<dbReference type="GO" id="GO:0015271">
    <property type="term" value="F:outward rectifier potassium channel activity"/>
    <property type="evidence" value="ECO:0007669"/>
    <property type="project" value="TreeGrafter"/>
</dbReference>
<keyword evidence="3 9" id="KW-0812">Transmembrane</keyword>
<evidence type="ECO:0000259" key="10">
    <source>
        <dbReference type="Pfam" id="PF07885"/>
    </source>
</evidence>
<dbReference type="EMBL" id="JARQZJ010000070">
    <property type="protein sequence ID" value="KAK9881736.1"/>
    <property type="molecule type" value="Genomic_DNA"/>
</dbReference>
<keyword evidence="4 9" id="KW-1133">Transmembrane helix</keyword>
<evidence type="ECO:0000256" key="6">
    <source>
        <dbReference type="ARBA" id="ARBA00023136"/>
    </source>
</evidence>
<feature type="transmembrane region" description="Helical" evidence="9">
    <location>
        <begin position="400"/>
        <end position="420"/>
    </location>
</feature>
<accession>A0AAW1ULR7</accession>
<keyword evidence="2" id="KW-0813">Transport</keyword>